<evidence type="ECO:0000256" key="3">
    <source>
        <dbReference type="ARBA" id="ARBA00022670"/>
    </source>
</evidence>
<dbReference type="RefSeq" id="XP_019638201.1">
    <property type="nucleotide sequence ID" value="XM_019782642.1"/>
</dbReference>
<reference evidence="12" key="1">
    <citation type="submission" date="2025-08" db="UniProtKB">
        <authorList>
            <consortium name="RefSeq"/>
        </authorList>
    </citation>
    <scope>IDENTIFICATION</scope>
    <source>
        <tissue evidence="12">Gonad</tissue>
    </source>
</reference>
<dbReference type="PROSITE" id="PS50802">
    <property type="entry name" value="OTU"/>
    <property type="match status" value="1"/>
</dbReference>
<dbReference type="GO" id="GO:0004843">
    <property type="term" value="F:cysteine-type deubiquitinase activity"/>
    <property type="evidence" value="ECO:0007669"/>
    <property type="project" value="UniProtKB-EC"/>
</dbReference>
<dbReference type="PANTHER" id="PTHR12419">
    <property type="entry name" value="OTU DOMAIN CONTAINING PROTEIN"/>
    <property type="match status" value="1"/>
</dbReference>
<evidence type="ECO:0000313" key="11">
    <source>
        <dbReference type="Proteomes" id="UP000515135"/>
    </source>
</evidence>
<keyword evidence="4" id="KW-0833">Ubl conjugation pathway</keyword>
<dbReference type="InterPro" id="IPR003323">
    <property type="entry name" value="OTU_dom"/>
</dbReference>
<evidence type="ECO:0000256" key="9">
    <source>
        <dbReference type="SAM" id="MobiDB-lite"/>
    </source>
</evidence>
<gene>
    <name evidence="12" type="primary">LOC109480451</name>
</gene>
<keyword evidence="3" id="KW-0645">Protease</keyword>
<name>A0A6P5A8X9_BRABE</name>
<keyword evidence="5" id="KW-0378">Hydrolase</keyword>
<feature type="domain" description="OTU" evidence="10">
    <location>
        <begin position="319"/>
        <end position="449"/>
    </location>
</feature>
<evidence type="ECO:0000256" key="6">
    <source>
        <dbReference type="ARBA" id="ARBA00022807"/>
    </source>
</evidence>
<sequence length="449" mass="50121">MPPAVTQHGGFGRSVQLPKVTLDRRYSVKGFQRDTNAVDGEKHPSEQKTTIRDAPRVRNVPIKLIKKGGQQGEPPPPPDPTFTEITFNRTTDMCKTPGVRQVARDEDVDDKLTSRRVPIVVKHEIRMPRSFEKEKDVFSWDSDFEKELSAPRYAPRSTDSDSVWGDGKTSLRELLKSCSYEGTLGRRHHRAGSSSTASSSNVIDSDIEEVGDEMFCWERERCDVSRALGHNHENGEDVLSRKLKNVSVGNREISSEVGMSSHESRSGSLGKARERKPKPAGDERVDCAKPTTGRLPDSRLDAIVTEIQLQDRSLAKEGACRYPIAGDGNCLYRAVAHALYGNQGLHTDLRRRTVQYMRDHRDDFAPFLDCDADPYFAKAGEDGEWAGYTEMVALMRLLNVDVKLTTGGTPGQPDVTSGVHRVREEGDSGCNKTVWLSWLSHGHYDAVER</sequence>
<evidence type="ECO:0000256" key="4">
    <source>
        <dbReference type="ARBA" id="ARBA00022786"/>
    </source>
</evidence>
<evidence type="ECO:0000256" key="8">
    <source>
        <dbReference type="ARBA" id="ARBA00074858"/>
    </source>
</evidence>
<evidence type="ECO:0000256" key="7">
    <source>
        <dbReference type="ARBA" id="ARBA00057633"/>
    </source>
</evidence>
<dbReference type="KEGG" id="bbel:109480451"/>
<evidence type="ECO:0000313" key="12">
    <source>
        <dbReference type="RefSeq" id="XP_019638201.1"/>
    </source>
</evidence>
<comment type="function">
    <text evidence="7">Deubiquitinating enzyme that specifically hydrolyzes 'Lys-63'-linked polyubiquitin to monoubiquitin. Required for the stability and translation of a subset mRNAs with a high abundance of rare codons by mediating deubiquitination of 40S ribosomal protein RPS10/eS10, thereby antagonizing ZNF598-mediated 40S ubiquitination. The abundance of rare codons in mRNAs can limit the translation rate and can lead to ribosome collisions that trigger activation of ribosome quality control (RQC) pathway by ZNF598. OTUD1-mediated deubiquitination prevents activation of the RQC and subsequent dissociation of ribosomes and stimulates formation of polysomes and translation.</text>
</comment>
<keyword evidence="6" id="KW-0788">Thiol protease</keyword>
<dbReference type="PANTHER" id="PTHR12419:SF101">
    <property type="entry name" value="OTU DOMAIN-CONTAINING PROTEIN 1"/>
    <property type="match status" value="1"/>
</dbReference>
<dbReference type="Pfam" id="PF02338">
    <property type="entry name" value="OTU"/>
    <property type="match status" value="1"/>
</dbReference>
<dbReference type="InterPro" id="IPR050704">
    <property type="entry name" value="Peptidase_C85-like"/>
</dbReference>
<feature type="region of interest" description="Disordered" evidence="9">
    <location>
        <begin position="251"/>
        <end position="296"/>
    </location>
</feature>
<comment type="catalytic activity">
    <reaction evidence="1">
        <text>Thiol-dependent hydrolysis of ester, thioester, amide, peptide and isopeptide bonds formed by the C-terminal Gly of ubiquitin (a 76-residue protein attached to proteins as an intracellular targeting signal).</text>
        <dbReference type="EC" id="3.4.19.12"/>
    </reaction>
</comment>
<keyword evidence="11" id="KW-1185">Reference proteome</keyword>
<evidence type="ECO:0000259" key="10">
    <source>
        <dbReference type="PROSITE" id="PS50802"/>
    </source>
</evidence>
<dbReference type="OrthoDB" id="409956at2759"/>
<organism evidence="11 12">
    <name type="scientific">Branchiostoma belcheri</name>
    <name type="common">Amphioxus</name>
    <dbReference type="NCBI Taxonomy" id="7741"/>
    <lineage>
        <taxon>Eukaryota</taxon>
        <taxon>Metazoa</taxon>
        <taxon>Chordata</taxon>
        <taxon>Cephalochordata</taxon>
        <taxon>Leptocardii</taxon>
        <taxon>Amphioxiformes</taxon>
        <taxon>Branchiostomatidae</taxon>
        <taxon>Branchiostoma</taxon>
    </lineage>
</organism>
<evidence type="ECO:0000256" key="5">
    <source>
        <dbReference type="ARBA" id="ARBA00022801"/>
    </source>
</evidence>
<proteinExistence type="predicted"/>
<dbReference type="AlphaFoldDB" id="A0A6P5A8X9"/>
<accession>A0A6P5A8X9</accession>
<dbReference type="GeneID" id="109480451"/>
<dbReference type="Proteomes" id="UP000515135">
    <property type="component" value="Unplaced"/>
</dbReference>
<feature type="compositionally biased region" description="Basic and acidic residues" evidence="9">
    <location>
        <begin position="39"/>
        <end position="56"/>
    </location>
</feature>
<dbReference type="EC" id="3.4.19.12" evidence="2"/>
<evidence type="ECO:0000256" key="2">
    <source>
        <dbReference type="ARBA" id="ARBA00012759"/>
    </source>
</evidence>
<feature type="compositionally biased region" description="Basic and acidic residues" evidence="9">
    <location>
        <begin position="277"/>
        <end position="287"/>
    </location>
</feature>
<evidence type="ECO:0000256" key="1">
    <source>
        <dbReference type="ARBA" id="ARBA00000707"/>
    </source>
</evidence>
<dbReference type="GO" id="GO:0016579">
    <property type="term" value="P:protein deubiquitination"/>
    <property type="evidence" value="ECO:0007669"/>
    <property type="project" value="TreeGrafter"/>
</dbReference>
<dbReference type="InterPro" id="IPR038765">
    <property type="entry name" value="Papain-like_cys_pep_sf"/>
</dbReference>
<protein>
    <recommendedName>
        <fullName evidence="8">OTU domain-containing protein 1</fullName>
        <ecNumber evidence="2">3.4.19.12</ecNumber>
    </recommendedName>
</protein>
<dbReference type="Gene3D" id="3.90.70.80">
    <property type="match status" value="1"/>
</dbReference>
<feature type="region of interest" description="Disordered" evidence="9">
    <location>
        <begin position="26"/>
        <end position="81"/>
    </location>
</feature>
<dbReference type="GO" id="GO:0006508">
    <property type="term" value="P:proteolysis"/>
    <property type="evidence" value="ECO:0007669"/>
    <property type="project" value="UniProtKB-KW"/>
</dbReference>
<dbReference type="FunFam" id="3.90.70.80:FF:000010">
    <property type="entry name" value="OTU domain-containing protein 1"/>
    <property type="match status" value="1"/>
</dbReference>
<dbReference type="SUPFAM" id="SSF54001">
    <property type="entry name" value="Cysteine proteinases"/>
    <property type="match status" value="1"/>
</dbReference>